<name>A0AAD8ATJ2_BIOPF</name>
<dbReference type="InterPro" id="IPR002867">
    <property type="entry name" value="IBR_dom"/>
</dbReference>
<evidence type="ECO:0000256" key="5">
    <source>
        <dbReference type="ARBA" id="ARBA00022737"/>
    </source>
</evidence>
<keyword evidence="3" id="KW-0808">Transferase</keyword>
<dbReference type="InterPro" id="IPR047551">
    <property type="entry name" value="BRcat_RBR_RNF217"/>
</dbReference>
<dbReference type="InterPro" id="IPR044066">
    <property type="entry name" value="TRIAD_supradom"/>
</dbReference>
<accession>A0AAD8ATJ2</accession>
<feature type="region of interest" description="Disordered" evidence="9">
    <location>
        <begin position="59"/>
        <end position="86"/>
    </location>
</feature>
<dbReference type="CDD" id="cd20350">
    <property type="entry name" value="Rcat_RBR_RNF217"/>
    <property type="match status" value="1"/>
</dbReference>
<dbReference type="InterPro" id="IPR031127">
    <property type="entry name" value="E3_UB_ligase_RBR"/>
</dbReference>
<keyword evidence="4" id="KW-0479">Metal-binding</keyword>
<dbReference type="PROSITE" id="PS51873">
    <property type="entry name" value="TRIAD"/>
    <property type="match status" value="1"/>
</dbReference>
<reference evidence="12" key="2">
    <citation type="submission" date="2023-04" db="EMBL/GenBank/DDBJ databases">
        <authorList>
            <person name="Bu L."/>
            <person name="Lu L."/>
            <person name="Laidemitt M.R."/>
            <person name="Zhang S.M."/>
            <person name="Mutuku M."/>
            <person name="Mkoji G."/>
            <person name="Steinauer M."/>
            <person name="Loker E.S."/>
        </authorList>
    </citation>
    <scope>NUCLEOTIDE SEQUENCE</scope>
    <source>
        <strain evidence="12">KasaAsao</strain>
        <tissue evidence="12">Whole Snail</tissue>
    </source>
</reference>
<dbReference type="Gene3D" id="1.20.120.1750">
    <property type="match status" value="1"/>
</dbReference>
<dbReference type="GO" id="GO:0016567">
    <property type="term" value="P:protein ubiquitination"/>
    <property type="evidence" value="ECO:0007669"/>
    <property type="project" value="InterPro"/>
</dbReference>
<evidence type="ECO:0000256" key="2">
    <source>
        <dbReference type="ARBA" id="ARBA00012251"/>
    </source>
</evidence>
<organism evidence="12 13">
    <name type="scientific">Biomphalaria pfeifferi</name>
    <name type="common">Bloodfluke planorb</name>
    <name type="synonym">Freshwater snail</name>
    <dbReference type="NCBI Taxonomy" id="112525"/>
    <lineage>
        <taxon>Eukaryota</taxon>
        <taxon>Metazoa</taxon>
        <taxon>Spiralia</taxon>
        <taxon>Lophotrochozoa</taxon>
        <taxon>Mollusca</taxon>
        <taxon>Gastropoda</taxon>
        <taxon>Heterobranchia</taxon>
        <taxon>Euthyneura</taxon>
        <taxon>Panpulmonata</taxon>
        <taxon>Hygrophila</taxon>
        <taxon>Lymnaeoidea</taxon>
        <taxon>Planorbidae</taxon>
        <taxon>Biomphalaria</taxon>
    </lineage>
</organism>
<dbReference type="AlphaFoldDB" id="A0AAD8ATJ2"/>
<feature type="compositionally biased region" description="Low complexity" evidence="9">
    <location>
        <begin position="61"/>
        <end position="86"/>
    </location>
</feature>
<keyword evidence="10" id="KW-0812">Transmembrane</keyword>
<keyword evidence="8" id="KW-0862">Zinc</keyword>
<evidence type="ECO:0000256" key="9">
    <source>
        <dbReference type="SAM" id="MobiDB-lite"/>
    </source>
</evidence>
<keyword evidence="13" id="KW-1185">Reference proteome</keyword>
<keyword evidence="7" id="KW-0833">Ubl conjugation pathway</keyword>
<dbReference type="SUPFAM" id="SSF57850">
    <property type="entry name" value="RING/U-box"/>
    <property type="match status" value="3"/>
</dbReference>
<dbReference type="InterPro" id="IPR047552">
    <property type="entry name" value="Rcat_RBR_RNF217"/>
</dbReference>
<keyword evidence="10" id="KW-0472">Membrane</keyword>
<evidence type="ECO:0000256" key="7">
    <source>
        <dbReference type="ARBA" id="ARBA00022786"/>
    </source>
</evidence>
<dbReference type="GO" id="GO:0008270">
    <property type="term" value="F:zinc ion binding"/>
    <property type="evidence" value="ECO:0007669"/>
    <property type="project" value="UniProtKB-KW"/>
</dbReference>
<evidence type="ECO:0000256" key="1">
    <source>
        <dbReference type="ARBA" id="ARBA00001798"/>
    </source>
</evidence>
<keyword evidence="5" id="KW-0677">Repeat</keyword>
<evidence type="ECO:0000313" key="13">
    <source>
        <dbReference type="Proteomes" id="UP001233172"/>
    </source>
</evidence>
<evidence type="ECO:0000256" key="6">
    <source>
        <dbReference type="ARBA" id="ARBA00022771"/>
    </source>
</evidence>
<evidence type="ECO:0000256" key="10">
    <source>
        <dbReference type="SAM" id="Phobius"/>
    </source>
</evidence>
<keyword evidence="6" id="KW-0863">Zinc-finger</keyword>
<proteinExistence type="predicted"/>
<evidence type="ECO:0000256" key="4">
    <source>
        <dbReference type="ARBA" id="ARBA00022723"/>
    </source>
</evidence>
<evidence type="ECO:0000313" key="12">
    <source>
        <dbReference type="EMBL" id="KAK0042147.1"/>
    </source>
</evidence>
<dbReference type="Gene3D" id="3.30.40.10">
    <property type="entry name" value="Zinc/RING finger domain, C3HC4 (zinc finger)"/>
    <property type="match status" value="1"/>
</dbReference>
<reference evidence="12" key="1">
    <citation type="journal article" date="2023" name="PLoS Negl. Trop. Dis.">
        <title>A genome sequence for Biomphalaria pfeifferi, the major vector snail for the human-infecting parasite Schistosoma mansoni.</title>
        <authorList>
            <person name="Bu L."/>
            <person name="Lu L."/>
            <person name="Laidemitt M.R."/>
            <person name="Zhang S.M."/>
            <person name="Mutuku M."/>
            <person name="Mkoji G."/>
            <person name="Steinauer M."/>
            <person name="Loker E.S."/>
        </authorList>
    </citation>
    <scope>NUCLEOTIDE SEQUENCE</scope>
    <source>
        <strain evidence="12">KasaAsao</strain>
    </source>
</reference>
<gene>
    <name evidence="12" type="ORF">Bpfe_028428</name>
</gene>
<feature type="domain" description="RING-type" evidence="11">
    <location>
        <begin position="340"/>
        <end position="558"/>
    </location>
</feature>
<dbReference type="Pfam" id="PF01485">
    <property type="entry name" value="IBR"/>
    <property type="match status" value="1"/>
</dbReference>
<dbReference type="PANTHER" id="PTHR11685">
    <property type="entry name" value="RBR FAMILY RING FINGER AND IBR DOMAIN-CONTAINING"/>
    <property type="match status" value="1"/>
</dbReference>
<comment type="catalytic activity">
    <reaction evidence="1">
        <text>[E2 ubiquitin-conjugating enzyme]-S-ubiquitinyl-L-cysteine + [acceptor protein]-L-lysine = [E2 ubiquitin-conjugating enzyme]-L-cysteine + [acceptor protein]-N(6)-ubiquitinyl-L-lysine.</text>
        <dbReference type="EC" id="2.3.2.31"/>
    </reaction>
</comment>
<dbReference type="EMBL" id="JASAOG010000250">
    <property type="protein sequence ID" value="KAK0042147.1"/>
    <property type="molecule type" value="Genomic_DNA"/>
</dbReference>
<dbReference type="SMART" id="SM00647">
    <property type="entry name" value="IBR"/>
    <property type="match status" value="2"/>
</dbReference>
<dbReference type="Proteomes" id="UP001233172">
    <property type="component" value="Unassembled WGS sequence"/>
</dbReference>
<sequence length="1045" mass="117411">MAEKDTDLGLGNNNRSNCECINTSNNGNIIITESERFLPDKKEWTSNIMNISKVSKTYAGNTASRPSNTTNSNSTSGSNSHSVSVQSESMIGGVDLDHEQDLDLTHTFHTVDLGPDLEDGEQLEQSKRCSKSILHKETLDSHLSTQTHVMNTGQAESQSDPHIARKSLKGKHSLNSRFFKHIISGTSCVPSSSDLSISIEADDDDIDNLSIDLNDDIVYTEADLKKAKVSNKASPNSSTLCWHCGSYASPTSSLSLSSSFEVDDDNFKSFDLPIFYFDSKDHLFPDWESDHSSTSSISHENMDDWADVDSMYDNLDDKFEEMRQKRIQDPPPLYPHRALLYLECSICLIKSYLRRRVCCDFQICHDCMSAYVSVKVNEAKVQIECPSDRCNVLVHRDEINERLPSEMRDKFAKFLIDANADPCEKTCPACSKGFSIKPETLAKKKKSKYGLKVTCGQCSLVWCFLCHAPYHTDITCKQYKKGNKMVKKWAKERSCGQSNAQKCPKCGIYIQRVHGCDHMKCTKCHTDFCYQCGDRYISIKLLGNHWSRFSPLGCKYRLMPKRPGLRKFIRGTNFAARVVAGVILAGLGLAAGVVLVGASVVIVPGYGIFMLKQHLWRKKQLKRFKKQKMEMIARAERERLRLVNIPPPLSSDQPMDIEPHIMEDIQQVKVMVHRSLSFSPEEAKDLSKDIIINKYTTDNAELSVARETRDDSIHLMNFSEIVEVKNPNGYSTIVCNIVSKLEENAATHSSDFDSELLGNEEACIKGINNLSLQSGETDMDTKVIHCKSVSATAHEYEVTETERGYDEGHEDTKCDSYKKTLLEMTNSQEKINGCFSEYNKVNMSDVLVNDISDKDRGSIKDDNNGCFGNIFSKRIQNSVISTEDLFPKSQVPSFSRKFLSKKAATWEKCHCDKVKSLLKLNPQESKGDLNDSQSSTNNERTKQAMALLTGDETKNVISTNICLLDHSDISFSQRDSLPYDSTIQQDISYSMEQISYPAKAPSCLSSTTVAPDSTFGVDQQLDVKPKLESHFEEENVSQYTLVTYL</sequence>
<dbReference type="InterPro" id="IPR013083">
    <property type="entry name" value="Znf_RING/FYVE/PHD"/>
</dbReference>
<keyword evidence="10" id="KW-1133">Transmembrane helix</keyword>
<evidence type="ECO:0000256" key="8">
    <source>
        <dbReference type="ARBA" id="ARBA00022833"/>
    </source>
</evidence>
<feature type="transmembrane region" description="Helical" evidence="10">
    <location>
        <begin position="578"/>
        <end position="611"/>
    </location>
</feature>
<dbReference type="CDD" id="cd20342">
    <property type="entry name" value="BRcat_RBR_RNF217"/>
    <property type="match status" value="1"/>
</dbReference>
<comment type="caution">
    <text evidence="12">The sequence shown here is derived from an EMBL/GenBank/DDBJ whole genome shotgun (WGS) entry which is preliminary data.</text>
</comment>
<dbReference type="EC" id="2.3.2.31" evidence="2"/>
<dbReference type="Pfam" id="PF22191">
    <property type="entry name" value="IBR_1"/>
    <property type="match status" value="1"/>
</dbReference>
<evidence type="ECO:0000259" key="11">
    <source>
        <dbReference type="PROSITE" id="PS51873"/>
    </source>
</evidence>
<protein>
    <recommendedName>
        <fullName evidence="2">RBR-type E3 ubiquitin transferase</fullName>
        <ecNumber evidence="2">2.3.2.31</ecNumber>
    </recommendedName>
</protein>
<evidence type="ECO:0000256" key="3">
    <source>
        <dbReference type="ARBA" id="ARBA00022679"/>
    </source>
</evidence>
<dbReference type="GO" id="GO:0061630">
    <property type="term" value="F:ubiquitin protein ligase activity"/>
    <property type="evidence" value="ECO:0007669"/>
    <property type="project" value="UniProtKB-EC"/>
</dbReference>